<dbReference type="PANTHER" id="PTHR43845:SF1">
    <property type="entry name" value="BLR5969 PROTEIN"/>
    <property type="match status" value="1"/>
</dbReference>
<dbReference type="InterPro" id="IPR000873">
    <property type="entry name" value="AMP-dep_synth/lig_dom"/>
</dbReference>
<dbReference type="SUPFAM" id="SSF56801">
    <property type="entry name" value="Acetyl-CoA synthetase-like"/>
    <property type="match status" value="1"/>
</dbReference>
<feature type="domain" description="AMP-dependent synthetase/ligase" evidence="1">
    <location>
        <begin position="119"/>
        <end position="275"/>
    </location>
</feature>
<dbReference type="Proteomes" id="UP000500895">
    <property type="component" value="Chromosome"/>
</dbReference>
<dbReference type="Gene3D" id="3.40.50.12780">
    <property type="entry name" value="N-terminal domain of ligase-like"/>
    <property type="match status" value="1"/>
</dbReference>
<organism evidence="2 3">
    <name type="scientific">Bradyrhizobium symbiodeficiens</name>
    <dbReference type="NCBI Taxonomy" id="1404367"/>
    <lineage>
        <taxon>Bacteria</taxon>
        <taxon>Pseudomonadati</taxon>
        <taxon>Pseudomonadota</taxon>
        <taxon>Alphaproteobacteria</taxon>
        <taxon>Hyphomicrobiales</taxon>
        <taxon>Nitrobacteraceae</taxon>
        <taxon>Bradyrhizobium</taxon>
    </lineage>
</organism>
<dbReference type="Gene3D" id="3.30.300.30">
    <property type="match status" value="1"/>
</dbReference>
<dbReference type="InterPro" id="IPR042099">
    <property type="entry name" value="ANL_N_sf"/>
</dbReference>
<evidence type="ECO:0000313" key="3">
    <source>
        <dbReference type="Proteomes" id="UP000500895"/>
    </source>
</evidence>
<accession>A0A6G9A8K8</accession>
<dbReference type="AlphaFoldDB" id="A0A6G9A8K8"/>
<dbReference type="EMBL" id="CP050066">
    <property type="protein sequence ID" value="QIP08656.1"/>
    <property type="molecule type" value="Genomic_DNA"/>
</dbReference>
<dbReference type="PANTHER" id="PTHR43845">
    <property type="entry name" value="BLR5969 PROTEIN"/>
    <property type="match status" value="1"/>
</dbReference>
<reference evidence="2 3" key="1">
    <citation type="journal article" date="2020" name="Int. J. Syst. Evol. Microbiol.">
        <title>Description and complete genome sequences of Bradyrhizobium symbiodeficiens sp. nov., a non-symbiotic bacterium associated with legumes native to Canada.</title>
        <authorList>
            <person name="Bromfield E.S.P."/>
            <person name="Cloutier S."/>
            <person name="Nguyen H.D.T."/>
        </authorList>
    </citation>
    <scope>NUCLEOTIDE SEQUENCE [LARGE SCALE GENOMIC DNA]</scope>
    <source>
        <strain evidence="2 3">101S1MB</strain>
    </source>
</reference>
<dbReference type="InterPro" id="IPR045851">
    <property type="entry name" value="AMP-bd_C_sf"/>
</dbReference>
<proteinExistence type="predicted"/>
<gene>
    <name evidence="2" type="ORF">HAV00_21400</name>
</gene>
<protein>
    <submittedName>
        <fullName evidence="2">AMP-binding protein</fullName>
    </submittedName>
</protein>
<sequence>MTAHYDARETRDQAAREADLFSRLPEVLRAAMAAPAYAERLRGIDPAAVTSRAALAVLPVLRKSELPALHKATAPFGGFVATPAGSFARLFTSPGPIFEPEGRQTDPWRGARALFAAGFRPDDIVLNTFSYHLTPGGFIFDASARALGCAVIPAGPGNAEQQFELIEAYRPVGYSGTPDFLKILLDAAASSGRDVSSIKRALVSGAAFPPSLQAEIKARGIDAYQAFGTADLGLIAFETEAREGMVVNEDLILEIVRPGTGDPVASGDVGEIVVTSLDPHHPWIRLALGDLTAALPGPSKCGRTNMRIKGWMGRADQTTKVKGMFIRPEQIAEIGKRHSALGRLRLVVTRQGETDAMTLKAETAAASQALHEEIASSLRAVTKLGGAVELVRPGMLPNDGKVIADER</sequence>
<evidence type="ECO:0000259" key="1">
    <source>
        <dbReference type="Pfam" id="PF00501"/>
    </source>
</evidence>
<name>A0A6G9A8K8_9BRAD</name>
<dbReference type="Pfam" id="PF00501">
    <property type="entry name" value="AMP-binding"/>
    <property type="match status" value="1"/>
</dbReference>
<evidence type="ECO:0000313" key="2">
    <source>
        <dbReference type="EMBL" id="QIP08656.1"/>
    </source>
</evidence>
<dbReference type="RefSeq" id="WP_166468711.1">
    <property type="nucleotide sequence ID" value="NZ_CP050066.2"/>
</dbReference>